<protein>
    <submittedName>
        <fullName evidence="2">11888_t:CDS:1</fullName>
    </submittedName>
</protein>
<name>A0A9N9G895_9GLOM</name>
<dbReference type="EMBL" id="CAJVPS010003397">
    <property type="protein sequence ID" value="CAG8588058.1"/>
    <property type="molecule type" value="Genomic_DNA"/>
</dbReference>
<gene>
    <name evidence="2" type="ORF">ALEPTO_LOCUS7573</name>
</gene>
<evidence type="ECO:0000256" key="1">
    <source>
        <dbReference type="SAM" id="MobiDB-lite"/>
    </source>
</evidence>
<dbReference type="AlphaFoldDB" id="A0A9N9G895"/>
<feature type="region of interest" description="Disordered" evidence="1">
    <location>
        <begin position="1"/>
        <end position="24"/>
    </location>
</feature>
<accession>A0A9N9G895</accession>
<evidence type="ECO:0000313" key="3">
    <source>
        <dbReference type="Proteomes" id="UP000789508"/>
    </source>
</evidence>
<evidence type="ECO:0000313" key="2">
    <source>
        <dbReference type="EMBL" id="CAG8588058.1"/>
    </source>
</evidence>
<sequence>MNQNNISKINERQDHPLGPNYDGSQAASQTVWNLYQNLQNLSHSSQLTAKQAQILAAFKFFLGDEIP</sequence>
<keyword evidence="3" id="KW-1185">Reference proteome</keyword>
<proteinExistence type="predicted"/>
<organism evidence="2 3">
    <name type="scientific">Ambispora leptoticha</name>
    <dbReference type="NCBI Taxonomy" id="144679"/>
    <lineage>
        <taxon>Eukaryota</taxon>
        <taxon>Fungi</taxon>
        <taxon>Fungi incertae sedis</taxon>
        <taxon>Mucoromycota</taxon>
        <taxon>Glomeromycotina</taxon>
        <taxon>Glomeromycetes</taxon>
        <taxon>Archaeosporales</taxon>
        <taxon>Ambisporaceae</taxon>
        <taxon>Ambispora</taxon>
    </lineage>
</organism>
<comment type="caution">
    <text evidence="2">The sequence shown here is derived from an EMBL/GenBank/DDBJ whole genome shotgun (WGS) entry which is preliminary data.</text>
</comment>
<reference evidence="2" key="1">
    <citation type="submission" date="2021-06" db="EMBL/GenBank/DDBJ databases">
        <authorList>
            <person name="Kallberg Y."/>
            <person name="Tangrot J."/>
            <person name="Rosling A."/>
        </authorList>
    </citation>
    <scope>NUCLEOTIDE SEQUENCE</scope>
    <source>
        <strain evidence="2">FL130A</strain>
    </source>
</reference>
<dbReference type="Proteomes" id="UP000789508">
    <property type="component" value="Unassembled WGS sequence"/>
</dbReference>